<name>A0A3N0YDH2_ANAGA</name>
<reference evidence="1 2" key="1">
    <citation type="submission" date="2018-10" db="EMBL/GenBank/DDBJ databases">
        <title>Genome assembly for a Yunnan-Guizhou Plateau 3E fish, Anabarilius grahami (Regan), and its evolutionary and genetic applications.</title>
        <authorList>
            <person name="Jiang W."/>
        </authorList>
    </citation>
    <scope>NUCLEOTIDE SEQUENCE [LARGE SCALE GENOMIC DNA]</scope>
    <source>
        <strain evidence="1">AG-KIZ</strain>
        <tissue evidence="1">Muscle</tissue>
    </source>
</reference>
<evidence type="ECO:0000313" key="1">
    <source>
        <dbReference type="EMBL" id="ROL43818.1"/>
    </source>
</evidence>
<organism evidence="1 2">
    <name type="scientific">Anabarilius grahami</name>
    <name type="common">Kanglang fish</name>
    <name type="synonym">Barilius grahami</name>
    <dbReference type="NCBI Taxonomy" id="495550"/>
    <lineage>
        <taxon>Eukaryota</taxon>
        <taxon>Metazoa</taxon>
        <taxon>Chordata</taxon>
        <taxon>Craniata</taxon>
        <taxon>Vertebrata</taxon>
        <taxon>Euteleostomi</taxon>
        <taxon>Actinopterygii</taxon>
        <taxon>Neopterygii</taxon>
        <taxon>Teleostei</taxon>
        <taxon>Ostariophysi</taxon>
        <taxon>Cypriniformes</taxon>
        <taxon>Xenocyprididae</taxon>
        <taxon>Xenocypridinae</taxon>
        <taxon>Xenocypridinae incertae sedis</taxon>
        <taxon>Anabarilius</taxon>
    </lineage>
</organism>
<dbReference type="AlphaFoldDB" id="A0A3N0YDH2"/>
<proteinExistence type="predicted"/>
<accession>A0A3N0YDH2</accession>
<protein>
    <submittedName>
        <fullName evidence="1">Uncharacterized protein</fullName>
    </submittedName>
</protein>
<gene>
    <name evidence="1" type="ORF">DPX16_0712</name>
</gene>
<sequence>MATDAHTRQTETRSVVLQTKKKANASVPSQTIFTDKNIKDIENGFSCSVRLKRPAKQDILLNRLVPQIPDIGEELCLPSNISGFIQL</sequence>
<keyword evidence="2" id="KW-1185">Reference proteome</keyword>
<evidence type="ECO:0000313" key="2">
    <source>
        <dbReference type="Proteomes" id="UP000281406"/>
    </source>
</evidence>
<dbReference type="Proteomes" id="UP000281406">
    <property type="component" value="Unassembled WGS sequence"/>
</dbReference>
<dbReference type="EMBL" id="RJVU01047155">
    <property type="protein sequence ID" value="ROL43818.1"/>
    <property type="molecule type" value="Genomic_DNA"/>
</dbReference>
<comment type="caution">
    <text evidence="1">The sequence shown here is derived from an EMBL/GenBank/DDBJ whole genome shotgun (WGS) entry which is preliminary data.</text>
</comment>